<feature type="compositionally biased region" description="Basic and acidic residues" evidence="1">
    <location>
        <begin position="468"/>
        <end position="480"/>
    </location>
</feature>
<evidence type="ECO:0000313" key="2">
    <source>
        <dbReference type="EMBL" id="KAJ5114204.1"/>
    </source>
</evidence>
<dbReference type="PANTHER" id="PTHR37490">
    <property type="entry name" value="EXPRESSED PROTEIN"/>
    <property type="match status" value="1"/>
</dbReference>
<comment type="caution">
    <text evidence="2">The sequence shown here is derived from an EMBL/GenBank/DDBJ whole genome shotgun (WGS) entry which is preliminary data.</text>
</comment>
<evidence type="ECO:0000313" key="3">
    <source>
        <dbReference type="Proteomes" id="UP001149165"/>
    </source>
</evidence>
<dbReference type="AlphaFoldDB" id="A0A9W9G8P1"/>
<feature type="compositionally biased region" description="Polar residues" evidence="1">
    <location>
        <begin position="77"/>
        <end position="88"/>
    </location>
</feature>
<dbReference type="OrthoDB" id="426718at2759"/>
<evidence type="ECO:0000256" key="1">
    <source>
        <dbReference type="SAM" id="MobiDB-lite"/>
    </source>
</evidence>
<dbReference type="EMBL" id="JAPQKH010000002">
    <property type="protein sequence ID" value="KAJ5114204.1"/>
    <property type="molecule type" value="Genomic_DNA"/>
</dbReference>
<gene>
    <name evidence="2" type="ORF">N7456_002738</name>
</gene>
<feature type="region of interest" description="Disordered" evidence="1">
    <location>
        <begin position="413"/>
        <end position="499"/>
    </location>
</feature>
<keyword evidence="3" id="KW-1185">Reference proteome</keyword>
<feature type="compositionally biased region" description="Acidic residues" evidence="1">
    <location>
        <begin position="413"/>
        <end position="455"/>
    </location>
</feature>
<reference evidence="2" key="2">
    <citation type="journal article" date="2023" name="IMA Fungus">
        <title>Comparative genomic study of the Penicillium genus elucidates a diverse pangenome and 15 lateral gene transfer events.</title>
        <authorList>
            <person name="Petersen C."/>
            <person name="Sorensen T."/>
            <person name="Nielsen M.R."/>
            <person name="Sondergaard T.E."/>
            <person name="Sorensen J.L."/>
            <person name="Fitzpatrick D.A."/>
            <person name="Frisvad J.C."/>
            <person name="Nielsen K.L."/>
        </authorList>
    </citation>
    <scope>NUCLEOTIDE SEQUENCE</scope>
    <source>
        <strain evidence="2">IBT 30069</strain>
    </source>
</reference>
<dbReference type="Pfam" id="PF11913">
    <property type="entry name" value="DUF3431"/>
    <property type="match status" value="1"/>
</dbReference>
<dbReference type="Proteomes" id="UP001149165">
    <property type="component" value="Unassembled WGS sequence"/>
</dbReference>
<dbReference type="PANTHER" id="PTHR37490:SF2">
    <property type="match status" value="1"/>
</dbReference>
<organism evidence="2 3">
    <name type="scientific">Penicillium angulare</name>
    <dbReference type="NCBI Taxonomy" id="116970"/>
    <lineage>
        <taxon>Eukaryota</taxon>
        <taxon>Fungi</taxon>
        <taxon>Dikarya</taxon>
        <taxon>Ascomycota</taxon>
        <taxon>Pezizomycotina</taxon>
        <taxon>Eurotiomycetes</taxon>
        <taxon>Eurotiomycetidae</taxon>
        <taxon>Eurotiales</taxon>
        <taxon>Aspergillaceae</taxon>
        <taxon>Penicillium</taxon>
    </lineage>
</organism>
<protein>
    <submittedName>
        <fullName evidence="2">Uncharacterized protein</fullName>
    </submittedName>
</protein>
<name>A0A9W9G8P1_9EURO</name>
<accession>A0A9W9G8P1</accession>
<sequence>MMVVTFRVVVAVTLVFAIFLLKNHLTSIEDQWQSHSGRSAGRSAQITWEDAGAHIELVSGDDHTSSSPISSVRATPTLVSTSTGSSYEEPTGKPVAVPRFEPQQIPVEVPGEGEDDFDDFWLDDYLDELDNDLGKYGHNQMPNPRPPPPDVPKLEDRIIVLGRMSWEDSDWLDYELPEWPSAVYVVDDPDAELTVEENKGKESNIYLQYIRDNYDDLPEYMVFLHAHRSSSHVEFDEQDNVLTVQRLQLDYVKQMGYANLRCDWGPGCPDEVYPFRQMAERTTEIAFAGAWIGIFNNTDIPEVVGTPCCAQFAVTREQVHARPLSDYEHYHTWLMETELDDETSGRVFEYLWHIIFGQDPVSCPAKAQCYWDVYGMEYVEPPVADWISDNPFLSMGNYDDEFAGLDFDDENQDEFENEDEEDPFDLDGPLDDSDIDDTLDYSDLDGPLDDSDLDESPSASIAVDDSGPDLRQESIRKPIDIDLPFQGSPGRGRHGGGGP</sequence>
<proteinExistence type="predicted"/>
<reference evidence="2" key="1">
    <citation type="submission" date="2022-11" db="EMBL/GenBank/DDBJ databases">
        <authorList>
            <person name="Petersen C."/>
        </authorList>
    </citation>
    <scope>NUCLEOTIDE SEQUENCE</scope>
    <source>
        <strain evidence="2">IBT 30069</strain>
    </source>
</reference>
<feature type="region of interest" description="Disordered" evidence="1">
    <location>
        <begin position="77"/>
        <end position="96"/>
    </location>
</feature>
<dbReference type="InterPro" id="IPR021838">
    <property type="entry name" value="DUF3431"/>
</dbReference>